<dbReference type="OrthoDB" id="45365at2759"/>
<comment type="caution">
    <text evidence="2">The sequence shown here is derived from an EMBL/GenBank/DDBJ whole genome shotgun (WGS) entry which is preliminary data.</text>
</comment>
<feature type="compositionally biased region" description="Basic and acidic residues" evidence="1">
    <location>
        <begin position="44"/>
        <end position="63"/>
    </location>
</feature>
<protein>
    <submittedName>
        <fullName evidence="2">Uncharacterized protein</fullName>
    </submittedName>
</protein>
<evidence type="ECO:0000313" key="3">
    <source>
        <dbReference type="Proteomes" id="UP000299102"/>
    </source>
</evidence>
<keyword evidence="3" id="KW-1185">Reference proteome</keyword>
<name>A0A4C1S8Q0_EUMVA</name>
<dbReference type="EMBL" id="BGZK01003199">
    <property type="protein sequence ID" value="GBO98642.1"/>
    <property type="molecule type" value="Genomic_DNA"/>
</dbReference>
<dbReference type="InterPro" id="IPR015915">
    <property type="entry name" value="Kelch-typ_b-propeller"/>
</dbReference>
<reference evidence="2 3" key="1">
    <citation type="journal article" date="2019" name="Commun. Biol.">
        <title>The bagworm genome reveals a unique fibroin gene that provides high tensile strength.</title>
        <authorList>
            <person name="Kono N."/>
            <person name="Nakamura H."/>
            <person name="Ohtoshi R."/>
            <person name="Tomita M."/>
            <person name="Numata K."/>
            <person name="Arakawa K."/>
        </authorList>
    </citation>
    <scope>NUCLEOTIDE SEQUENCE [LARGE SCALE GENOMIC DNA]</scope>
</reference>
<dbReference type="Proteomes" id="UP000299102">
    <property type="component" value="Unassembled WGS sequence"/>
</dbReference>
<evidence type="ECO:0000256" key="1">
    <source>
        <dbReference type="SAM" id="MobiDB-lite"/>
    </source>
</evidence>
<gene>
    <name evidence="2" type="ORF">EVAR_90823_1</name>
</gene>
<organism evidence="2 3">
    <name type="scientific">Eumeta variegata</name>
    <name type="common">Bagworm moth</name>
    <name type="synonym">Eumeta japonica</name>
    <dbReference type="NCBI Taxonomy" id="151549"/>
    <lineage>
        <taxon>Eukaryota</taxon>
        <taxon>Metazoa</taxon>
        <taxon>Ecdysozoa</taxon>
        <taxon>Arthropoda</taxon>
        <taxon>Hexapoda</taxon>
        <taxon>Insecta</taxon>
        <taxon>Pterygota</taxon>
        <taxon>Neoptera</taxon>
        <taxon>Endopterygota</taxon>
        <taxon>Lepidoptera</taxon>
        <taxon>Glossata</taxon>
        <taxon>Ditrysia</taxon>
        <taxon>Tineoidea</taxon>
        <taxon>Psychidae</taxon>
        <taxon>Oiketicinae</taxon>
        <taxon>Eumeta</taxon>
    </lineage>
</organism>
<evidence type="ECO:0000313" key="2">
    <source>
        <dbReference type="EMBL" id="GBO98642.1"/>
    </source>
</evidence>
<accession>A0A4C1S8Q0</accession>
<feature type="region of interest" description="Disordered" evidence="1">
    <location>
        <begin position="28"/>
        <end position="63"/>
    </location>
</feature>
<proteinExistence type="predicted"/>
<dbReference type="AlphaFoldDB" id="A0A4C1S8Q0"/>
<dbReference type="Gene3D" id="2.120.10.80">
    <property type="entry name" value="Kelch-type beta propeller"/>
    <property type="match status" value="1"/>
</dbReference>
<sequence length="210" mass="23107">MAHYALHITEDPSPAGIALRMIVGAGRAHMNSSGTSRRRTRGRRAADRSLEHHQNASSHSEAELARTRCLTGFPAVYIVGSDEDDAGANDVLRYAPARAEWRRLRPLLLLPRDYGCLNNTAAAVHGQNLYVVGVEQRNAINQRSQMLQLGDSKGGLSFKGPLPLTWRMEVTGNHARYYVIAQVTPLSLRESMGGGDRLVSNGQHARFLLK</sequence>